<reference evidence="1" key="1">
    <citation type="submission" date="2014-11" db="EMBL/GenBank/DDBJ databases">
        <authorList>
            <person name="Amaro Gonzalez C."/>
        </authorList>
    </citation>
    <scope>NUCLEOTIDE SEQUENCE</scope>
</reference>
<name>A0A0E9UBJ2_ANGAN</name>
<evidence type="ECO:0000313" key="1">
    <source>
        <dbReference type="EMBL" id="JAH63221.1"/>
    </source>
</evidence>
<accession>A0A0E9UBJ2</accession>
<dbReference type="EMBL" id="GBXM01045356">
    <property type="protein sequence ID" value="JAH63221.1"/>
    <property type="molecule type" value="Transcribed_RNA"/>
</dbReference>
<reference evidence="1" key="2">
    <citation type="journal article" date="2015" name="Fish Shellfish Immunol.">
        <title>Early steps in the European eel (Anguilla anguilla)-Vibrio vulnificus interaction in the gills: Role of the RtxA13 toxin.</title>
        <authorList>
            <person name="Callol A."/>
            <person name="Pajuelo D."/>
            <person name="Ebbesson L."/>
            <person name="Teles M."/>
            <person name="MacKenzie S."/>
            <person name="Amaro C."/>
        </authorList>
    </citation>
    <scope>NUCLEOTIDE SEQUENCE</scope>
</reference>
<protein>
    <submittedName>
        <fullName evidence="1">Uncharacterized protein</fullName>
    </submittedName>
</protein>
<organism evidence="1">
    <name type="scientific">Anguilla anguilla</name>
    <name type="common">European freshwater eel</name>
    <name type="synonym">Muraena anguilla</name>
    <dbReference type="NCBI Taxonomy" id="7936"/>
    <lineage>
        <taxon>Eukaryota</taxon>
        <taxon>Metazoa</taxon>
        <taxon>Chordata</taxon>
        <taxon>Craniata</taxon>
        <taxon>Vertebrata</taxon>
        <taxon>Euteleostomi</taxon>
        <taxon>Actinopterygii</taxon>
        <taxon>Neopterygii</taxon>
        <taxon>Teleostei</taxon>
        <taxon>Anguilliformes</taxon>
        <taxon>Anguillidae</taxon>
        <taxon>Anguilla</taxon>
    </lineage>
</organism>
<sequence length="24" mass="2722">MLPGQLPPPHPPPLIFLLLKYILN</sequence>
<dbReference type="AlphaFoldDB" id="A0A0E9UBJ2"/>
<proteinExistence type="predicted"/>